<evidence type="ECO:0008006" key="9">
    <source>
        <dbReference type="Google" id="ProtNLM"/>
    </source>
</evidence>
<dbReference type="STRING" id="747725.A0A168HX61"/>
<evidence type="ECO:0000256" key="3">
    <source>
        <dbReference type="ARBA" id="ARBA00022692"/>
    </source>
</evidence>
<keyword evidence="5 6" id="KW-0472">Membrane</keyword>
<evidence type="ECO:0000256" key="4">
    <source>
        <dbReference type="ARBA" id="ARBA00022989"/>
    </source>
</evidence>
<sequence>MAFTSSDICKIIAAVVLPPLGVFFERGCTCDLAINIALTCLGFIPGIVHALYIILKY</sequence>
<proteinExistence type="inferred from homology"/>
<dbReference type="VEuPathDB" id="FungiDB:MUCCIDRAFT_149080"/>
<evidence type="ECO:0000256" key="6">
    <source>
        <dbReference type="SAM" id="Phobius"/>
    </source>
</evidence>
<keyword evidence="8" id="KW-1185">Reference proteome</keyword>
<dbReference type="EMBL" id="AMYB01000008">
    <property type="protein sequence ID" value="OAC99293.1"/>
    <property type="molecule type" value="Genomic_DNA"/>
</dbReference>
<feature type="transmembrane region" description="Helical" evidence="6">
    <location>
        <begin position="32"/>
        <end position="55"/>
    </location>
</feature>
<dbReference type="PANTHER" id="PTHR21659:SF116">
    <property type="entry name" value="PLASMA MEMBRANE PROTEOLIPID 3"/>
    <property type="match status" value="1"/>
</dbReference>
<reference evidence="7 8" key="1">
    <citation type="submission" date="2015-06" db="EMBL/GenBank/DDBJ databases">
        <title>Expansion of signal transduction pathways in fungi by whole-genome duplication.</title>
        <authorList>
            <consortium name="DOE Joint Genome Institute"/>
            <person name="Corrochano L.M."/>
            <person name="Kuo A."/>
            <person name="Marcet-Houben M."/>
            <person name="Polaino S."/>
            <person name="Salamov A."/>
            <person name="Villalobos J.M."/>
            <person name="Alvarez M.I."/>
            <person name="Avalos J."/>
            <person name="Benito E.P."/>
            <person name="Benoit I."/>
            <person name="Burger G."/>
            <person name="Camino L.P."/>
            <person name="Canovas D."/>
            <person name="Cerda-Olmedo E."/>
            <person name="Cheng J.-F."/>
            <person name="Dominguez A."/>
            <person name="Elias M."/>
            <person name="Eslava A.P."/>
            <person name="Glaser F."/>
            <person name="Grimwood J."/>
            <person name="Gutierrez G."/>
            <person name="Heitman J."/>
            <person name="Henrissat B."/>
            <person name="Iturriaga E.A."/>
            <person name="Lang B.F."/>
            <person name="Lavin J.L."/>
            <person name="Lee S."/>
            <person name="Li W."/>
            <person name="Lindquist E."/>
            <person name="Lopez-Garcia S."/>
            <person name="Luque E.M."/>
            <person name="Marcos A.T."/>
            <person name="Martin J."/>
            <person name="Mccluskey K."/>
            <person name="Medina H.R."/>
            <person name="Miralles-Duran A."/>
            <person name="Miyazaki A."/>
            <person name="Munoz-Torres E."/>
            <person name="Oguiza J.A."/>
            <person name="Ohm R."/>
            <person name="Olmedo M."/>
            <person name="Orejas M."/>
            <person name="Ortiz-Castellanos L."/>
            <person name="Pisabarro A.G."/>
            <person name="Rodriguez-Romero J."/>
            <person name="Ruiz-Herrera J."/>
            <person name="Ruiz-Vazquez R."/>
            <person name="Sanz C."/>
            <person name="Schackwitz W."/>
            <person name="Schmutz J."/>
            <person name="Shahriari M."/>
            <person name="Shelest E."/>
            <person name="Silva-Franco F."/>
            <person name="Soanes D."/>
            <person name="Syed K."/>
            <person name="Tagua V.G."/>
            <person name="Talbot N.J."/>
            <person name="Thon M."/>
            <person name="De Vries R.P."/>
            <person name="Wiebenga A."/>
            <person name="Yadav J.S."/>
            <person name="Braun E.L."/>
            <person name="Baker S."/>
            <person name="Garre V."/>
            <person name="Horwitz B."/>
            <person name="Torres-Martinez S."/>
            <person name="Idnurm A."/>
            <person name="Herrera-Estrella A."/>
            <person name="Gabaldon T."/>
            <person name="Grigoriev I.V."/>
        </authorList>
    </citation>
    <scope>NUCLEOTIDE SEQUENCE [LARGE SCALE GENOMIC DNA]</scope>
    <source>
        <strain evidence="7 8">CBS 277.49</strain>
    </source>
</reference>
<dbReference type="Proteomes" id="UP000077051">
    <property type="component" value="Unassembled WGS sequence"/>
</dbReference>
<dbReference type="PROSITE" id="PS01309">
    <property type="entry name" value="UPF0057"/>
    <property type="match status" value="1"/>
</dbReference>
<comment type="subcellular location">
    <subcellularLocation>
        <location evidence="1">Membrane</location>
    </subcellularLocation>
</comment>
<dbReference type="Pfam" id="PF01679">
    <property type="entry name" value="Pmp3"/>
    <property type="match status" value="1"/>
</dbReference>
<dbReference type="GO" id="GO:0016020">
    <property type="term" value="C:membrane"/>
    <property type="evidence" value="ECO:0007669"/>
    <property type="project" value="UniProtKB-SubCell"/>
</dbReference>
<name>A0A168HX61_MUCCL</name>
<dbReference type="PANTHER" id="PTHR21659">
    <property type="entry name" value="HYDROPHOBIC PROTEIN RCI2 LOW TEMPERATURE AND SALT RESPONSIVE PROTEIN LTI6 -RELATED"/>
    <property type="match status" value="1"/>
</dbReference>
<gene>
    <name evidence="7" type="ORF">MUCCIDRAFT_149080</name>
</gene>
<accession>A0A168HX61</accession>
<evidence type="ECO:0000256" key="2">
    <source>
        <dbReference type="ARBA" id="ARBA00009530"/>
    </source>
</evidence>
<dbReference type="OrthoDB" id="2802411at2759"/>
<dbReference type="InterPro" id="IPR000612">
    <property type="entry name" value="PMP3"/>
</dbReference>
<comment type="similarity">
    <text evidence="2">Belongs to the UPF0057 (PMP3) family.</text>
</comment>
<keyword evidence="3 6" id="KW-0812">Transmembrane</keyword>
<evidence type="ECO:0000256" key="1">
    <source>
        <dbReference type="ARBA" id="ARBA00004370"/>
    </source>
</evidence>
<evidence type="ECO:0000313" key="8">
    <source>
        <dbReference type="Proteomes" id="UP000077051"/>
    </source>
</evidence>
<evidence type="ECO:0000256" key="5">
    <source>
        <dbReference type="ARBA" id="ARBA00023136"/>
    </source>
</evidence>
<protein>
    <recommendedName>
        <fullName evidence="9">Plasma membrane proteolipid 3</fullName>
    </recommendedName>
</protein>
<evidence type="ECO:0000313" key="7">
    <source>
        <dbReference type="EMBL" id="OAC99293.1"/>
    </source>
</evidence>
<organism evidence="7 8">
    <name type="scientific">Mucor lusitanicus CBS 277.49</name>
    <dbReference type="NCBI Taxonomy" id="747725"/>
    <lineage>
        <taxon>Eukaryota</taxon>
        <taxon>Fungi</taxon>
        <taxon>Fungi incertae sedis</taxon>
        <taxon>Mucoromycota</taxon>
        <taxon>Mucoromycotina</taxon>
        <taxon>Mucoromycetes</taxon>
        <taxon>Mucorales</taxon>
        <taxon>Mucorineae</taxon>
        <taxon>Mucoraceae</taxon>
        <taxon>Mucor</taxon>
    </lineage>
</organism>
<comment type="caution">
    <text evidence="7">The sequence shown here is derived from an EMBL/GenBank/DDBJ whole genome shotgun (WGS) entry which is preliminary data.</text>
</comment>
<keyword evidence="4 6" id="KW-1133">Transmembrane helix</keyword>
<dbReference type="AlphaFoldDB" id="A0A168HX61"/>